<dbReference type="Pfam" id="PF00501">
    <property type="entry name" value="AMP-binding"/>
    <property type="match status" value="1"/>
</dbReference>
<keyword evidence="2" id="KW-0436">Ligase</keyword>
<dbReference type="RefSeq" id="WP_154327594.1">
    <property type="nucleotide sequence ID" value="NZ_CP045696.1"/>
</dbReference>
<dbReference type="PANTHER" id="PTHR43605">
    <property type="entry name" value="ACYL-COENZYME A SYNTHETASE"/>
    <property type="match status" value="1"/>
</dbReference>
<dbReference type="InterPro" id="IPR020845">
    <property type="entry name" value="AMP-binding_CS"/>
</dbReference>
<organism evidence="7 8">
    <name type="scientific">Sodaliphilus pleomorphus</name>
    <dbReference type="NCBI Taxonomy" id="2606626"/>
    <lineage>
        <taxon>Bacteria</taxon>
        <taxon>Pseudomonadati</taxon>
        <taxon>Bacteroidota</taxon>
        <taxon>Bacteroidia</taxon>
        <taxon>Bacteroidales</taxon>
        <taxon>Muribaculaceae</taxon>
        <taxon>Sodaliphilus</taxon>
    </lineage>
</organism>
<dbReference type="Gene3D" id="3.40.50.12780">
    <property type="entry name" value="N-terminal domain of ligase-like"/>
    <property type="match status" value="1"/>
</dbReference>
<keyword evidence="3" id="KW-0547">Nucleotide-binding</keyword>
<dbReference type="EMBL" id="VULT01000005">
    <property type="protein sequence ID" value="MSS17002.1"/>
    <property type="molecule type" value="Genomic_DNA"/>
</dbReference>
<keyword evidence="4" id="KW-0067">ATP-binding</keyword>
<dbReference type="InterPro" id="IPR000873">
    <property type="entry name" value="AMP-dep_synth/lig_dom"/>
</dbReference>
<evidence type="ECO:0000256" key="4">
    <source>
        <dbReference type="ARBA" id="ARBA00022840"/>
    </source>
</evidence>
<protein>
    <submittedName>
        <fullName evidence="7">AMP-binding protein</fullName>
    </submittedName>
</protein>
<proteinExistence type="inferred from homology"/>
<dbReference type="PROSITE" id="PS00455">
    <property type="entry name" value="AMP_BINDING"/>
    <property type="match status" value="1"/>
</dbReference>
<dbReference type="InterPro" id="IPR045851">
    <property type="entry name" value="AMP-bd_C_sf"/>
</dbReference>
<name>A0A6L5XE71_9BACT</name>
<dbReference type="GO" id="GO:0005524">
    <property type="term" value="F:ATP binding"/>
    <property type="evidence" value="ECO:0007669"/>
    <property type="project" value="UniProtKB-KW"/>
</dbReference>
<dbReference type="GO" id="GO:0006637">
    <property type="term" value="P:acyl-CoA metabolic process"/>
    <property type="evidence" value="ECO:0007669"/>
    <property type="project" value="TreeGrafter"/>
</dbReference>
<evidence type="ECO:0000256" key="3">
    <source>
        <dbReference type="ARBA" id="ARBA00022741"/>
    </source>
</evidence>
<dbReference type="SUPFAM" id="SSF56801">
    <property type="entry name" value="Acetyl-CoA synthetase-like"/>
    <property type="match status" value="1"/>
</dbReference>
<gene>
    <name evidence="7" type="ORF">FYJ29_04380</name>
</gene>
<dbReference type="PANTHER" id="PTHR43605:SF10">
    <property type="entry name" value="ACYL-COA SYNTHETASE MEDIUM CHAIN FAMILY MEMBER 3"/>
    <property type="match status" value="1"/>
</dbReference>
<accession>A0A6L5XE71</accession>
<comment type="caution">
    <text evidence="7">The sequence shown here is derived from an EMBL/GenBank/DDBJ whole genome shotgun (WGS) entry which is preliminary data.</text>
</comment>
<evidence type="ECO:0000259" key="5">
    <source>
        <dbReference type="Pfam" id="PF00501"/>
    </source>
</evidence>
<feature type="domain" description="AMP-dependent synthetase/ligase" evidence="5">
    <location>
        <begin position="37"/>
        <end position="398"/>
    </location>
</feature>
<evidence type="ECO:0000313" key="8">
    <source>
        <dbReference type="Proteomes" id="UP000483362"/>
    </source>
</evidence>
<comment type="similarity">
    <text evidence="1">Belongs to the ATP-dependent AMP-binding enzyme family.</text>
</comment>
<dbReference type="AlphaFoldDB" id="A0A6L5XE71"/>
<dbReference type="GO" id="GO:0015645">
    <property type="term" value="F:fatty acid ligase activity"/>
    <property type="evidence" value="ECO:0007669"/>
    <property type="project" value="TreeGrafter"/>
</dbReference>
<dbReference type="GO" id="GO:0004321">
    <property type="term" value="F:fatty-acyl-CoA synthase activity"/>
    <property type="evidence" value="ECO:0007669"/>
    <property type="project" value="TreeGrafter"/>
</dbReference>
<feature type="domain" description="AMP-binding enzyme C-terminal" evidence="6">
    <location>
        <begin position="460"/>
        <end position="557"/>
    </location>
</feature>
<dbReference type="Pfam" id="PF13193">
    <property type="entry name" value="AMP-binding_C"/>
    <property type="match status" value="1"/>
</dbReference>
<evidence type="ECO:0000259" key="6">
    <source>
        <dbReference type="Pfam" id="PF13193"/>
    </source>
</evidence>
<evidence type="ECO:0000256" key="2">
    <source>
        <dbReference type="ARBA" id="ARBA00022598"/>
    </source>
</evidence>
<dbReference type="Proteomes" id="UP000483362">
    <property type="component" value="Unassembled WGS sequence"/>
</dbReference>
<keyword evidence="8" id="KW-1185">Reference proteome</keyword>
<dbReference type="InterPro" id="IPR025110">
    <property type="entry name" value="AMP-bd_C"/>
</dbReference>
<evidence type="ECO:0000313" key="7">
    <source>
        <dbReference type="EMBL" id="MSS17002.1"/>
    </source>
</evidence>
<dbReference type="GO" id="GO:0016405">
    <property type="term" value="F:CoA-ligase activity"/>
    <property type="evidence" value="ECO:0007669"/>
    <property type="project" value="UniProtKB-ARBA"/>
</dbReference>
<reference evidence="7 8" key="1">
    <citation type="submission" date="2019-08" db="EMBL/GenBank/DDBJ databases">
        <title>In-depth cultivation of the pig gut microbiome towards novel bacterial diversity and tailored functional studies.</title>
        <authorList>
            <person name="Wylensek D."/>
            <person name="Hitch T.C.A."/>
            <person name="Clavel T."/>
        </authorList>
    </citation>
    <scope>NUCLEOTIDE SEQUENCE [LARGE SCALE GENOMIC DNA]</scope>
    <source>
        <strain evidence="7 8">Oil-RF-744-WCA-WT-10</strain>
    </source>
</reference>
<dbReference type="Gene3D" id="3.30.300.30">
    <property type="match status" value="1"/>
</dbReference>
<evidence type="ECO:0000256" key="1">
    <source>
        <dbReference type="ARBA" id="ARBA00006432"/>
    </source>
</evidence>
<sequence length="574" mass="65544">MIEKFLDKIDFDSYEDFMQNFHIKVPENFNFAYDVVDEWARIEPHKKALLWTNDKGLEHQFTFADVKHYSDQAASFFQQLGIGHGDMVMLIMKRRYQWWWAITALHKLGAVAIPATHLLTPGDIVYRCNAATIKAIVAVGDDVVIDHIVAAQPQCPSVKVYISTGPSVPQGWYDFDKGLDEAPAFHRPEHVNTNDDTSLMYFTSGTSGEPKMVAHDFLYPLGHIITAKYWHNLDENSLHFTLADTGWGKAVWGKYYGQWIVGCNVFVYDFDKFKPVDVLEMIHRYHITSFCAPPTVYRFLIREDVKRYDLSSLKYCTNAGEALNPSVFDKWYQLTGIKLHEAFGQTETTATVGTYPWVEPRPGSMGKANPGYDIDLLTPDGRRAEDGEQGEIVIHVPQGHKPVGLFKYYYRDPELTREHFNNGIYHTGDIAWRDEDGYYWFVGRKDDVIKSSGYRIGPFEVENALMKHEAVVECAVTGVPDEVRGMAVKATIVLSKECVARWVGQPGGVDFNHEYRGKQVPALVKDIQDFVKHTTAPYKYPRVIEFVEELPKTISGKIRRVEIRERDKAASTTK</sequence>
<dbReference type="InterPro" id="IPR051087">
    <property type="entry name" value="Mitochondrial_ACSM"/>
</dbReference>
<dbReference type="GO" id="GO:0006633">
    <property type="term" value="P:fatty acid biosynthetic process"/>
    <property type="evidence" value="ECO:0007669"/>
    <property type="project" value="TreeGrafter"/>
</dbReference>
<dbReference type="InterPro" id="IPR042099">
    <property type="entry name" value="ANL_N_sf"/>
</dbReference>